<keyword evidence="10" id="KW-0902">Two-component regulatory system</keyword>
<keyword evidence="7" id="KW-0547">Nucleotide-binding</keyword>
<dbReference type="PROSITE" id="PS50109">
    <property type="entry name" value="HIS_KIN"/>
    <property type="match status" value="1"/>
</dbReference>
<reference evidence="17 18" key="1">
    <citation type="submission" date="2020-12" db="EMBL/GenBank/DDBJ databases">
        <title>FDA dAtabase for Regulatory Grade micrObial Sequences (FDA-ARGOS): Supporting development and validation of Infectious Disease Dx tests.</title>
        <authorList>
            <person name="Sproer C."/>
            <person name="Gronow S."/>
            <person name="Severitt S."/>
            <person name="Schroder I."/>
            <person name="Tallon L."/>
            <person name="Sadzewicz L."/>
            <person name="Zhao X."/>
            <person name="Boylan J."/>
            <person name="Ott S."/>
            <person name="Bowen H."/>
            <person name="Vavikolanu K."/>
            <person name="Mehta A."/>
            <person name="Aluvathingal J."/>
            <person name="Nadendla S."/>
            <person name="Lowell S."/>
            <person name="Myers T."/>
            <person name="Yan Y."/>
            <person name="Sichtig H."/>
        </authorList>
    </citation>
    <scope>NUCLEOTIDE SEQUENCE [LARGE SCALE GENOMIC DNA]</scope>
    <source>
        <strain evidence="17 18">FDAARGOS_933</strain>
    </source>
</reference>
<dbReference type="SMART" id="SM00260">
    <property type="entry name" value="CheW"/>
    <property type="match status" value="1"/>
</dbReference>
<dbReference type="InterPro" id="IPR004105">
    <property type="entry name" value="CheA-like_dim"/>
</dbReference>
<evidence type="ECO:0000256" key="4">
    <source>
        <dbReference type="ARBA" id="ARBA00022500"/>
    </source>
</evidence>
<dbReference type="SUPFAM" id="SSF55874">
    <property type="entry name" value="ATPase domain of HSP90 chaperone/DNA topoisomerase II/histidine kinase"/>
    <property type="match status" value="1"/>
</dbReference>
<sequence>MDINKARILFFEEAYEQCDHLEHALLDRDTYPANADTYNLMFRTAHTIKGSASMLGLTMLVRFAHAMENMLTRLRSGEIQLDEHLINLLLACNDQLRDLLQGAEHNPELPQTETQQILALLSQLQGHQSLPNPPVSLPVQHEVAEQDMRSWHLSLRFYPALYQDGFDLLAFIRYLGNLGEIGFIEPVWHEWPPLQLLDPTECFLGYEIALRSAQSPERIRSTFDFVAHASIICLLTPHQDLAEYARQGAKLAQWRNEPLTAQLARWEAAGALTRSEADAIEHDTYGNSSAPQPIHPVTTLPESKAEPSVTSQAKPAPLRAEGHYIRIEAAKLDRLINRVGELVIATSATTLQAKLRGDAELVESVATVNTLVEGIRDDALTLRMVPINEIFNRFPRLVHELSQQTGKNISLHINNADTDIDKSMVEKLTDPLMHLVRNAVDHGIEDEQQRLHAGKQASGVITLNAYHDAGAVVVEVSDDGRGIDREKIQVKALALGMTQEGKVLGEQEIFQFLFQPGFSTAADVSDLSGRGVGLDVVKRNLESLRGEATIESRLGTGTTFRLRLPLTLAIIDGFRIEVDHSSLVIPLDMMIECIDLPPEALDTPARQINIRGEWVPFIVLRELFALPPATEPAFVVMVDYADNRAGIVVDRLVGEVQAVIKPLGELFKSLRYVSGSTILGNGQPALILDVPQLIELARRREQHMLHQQNDAVFNIRN</sequence>
<dbReference type="PANTHER" id="PTHR43395">
    <property type="entry name" value="SENSOR HISTIDINE KINASE CHEA"/>
    <property type="match status" value="1"/>
</dbReference>
<gene>
    <name evidence="17" type="ORF">I6G90_04950</name>
</gene>
<feature type="modified residue" description="Phosphohistidine" evidence="12">
    <location>
        <position position="46"/>
    </location>
</feature>
<dbReference type="PRINTS" id="PR00344">
    <property type="entry name" value="BCTRLSENSOR"/>
</dbReference>
<dbReference type="InterPro" id="IPR036097">
    <property type="entry name" value="HisK_dim/P_sf"/>
</dbReference>
<feature type="domain" description="HPt" evidence="16">
    <location>
        <begin position="1"/>
        <end position="103"/>
    </location>
</feature>
<protein>
    <recommendedName>
        <fullName evidence="3">Chemotaxis protein CheA</fullName>
        <ecNumber evidence="2">2.7.13.3</ecNumber>
    </recommendedName>
</protein>
<dbReference type="EMBL" id="CP065745">
    <property type="protein sequence ID" value="QPR55779.1"/>
    <property type="molecule type" value="Genomic_DNA"/>
</dbReference>
<evidence type="ECO:0000256" key="8">
    <source>
        <dbReference type="ARBA" id="ARBA00022777"/>
    </source>
</evidence>
<keyword evidence="5 12" id="KW-0597">Phosphoprotein</keyword>
<dbReference type="CDD" id="cd00088">
    <property type="entry name" value="HPT"/>
    <property type="match status" value="1"/>
</dbReference>
<dbReference type="Gene3D" id="3.30.565.10">
    <property type="entry name" value="Histidine kinase-like ATPase, C-terminal domain"/>
    <property type="match status" value="1"/>
</dbReference>
<comment type="catalytic activity">
    <reaction evidence="1">
        <text>ATP + protein L-histidine = ADP + protein N-phospho-L-histidine.</text>
        <dbReference type="EC" id="2.7.13.3"/>
    </reaction>
</comment>
<dbReference type="PANTHER" id="PTHR43395:SF10">
    <property type="entry name" value="CHEMOTAXIS PROTEIN CHEA"/>
    <property type="match status" value="1"/>
</dbReference>
<dbReference type="Gene3D" id="2.30.30.40">
    <property type="entry name" value="SH3 Domains"/>
    <property type="match status" value="1"/>
</dbReference>
<evidence type="ECO:0000256" key="2">
    <source>
        <dbReference type="ARBA" id="ARBA00012438"/>
    </source>
</evidence>
<dbReference type="InterPro" id="IPR037006">
    <property type="entry name" value="CheA-like_homodim_sf"/>
</dbReference>
<keyword evidence="4" id="KW-0145">Chemotaxis</keyword>
<dbReference type="Pfam" id="PF01627">
    <property type="entry name" value="Hpt"/>
    <property type="match status" value="1"/>
</dbReference>
<dbReference type="InterPro" id="IPR003594">
    <property type="entry name" value="HATPase_dom"/>
</dbReference>
<dbReference type="AlphaFoldDB" id="A0A7T2PHF8"/>
<dbReference type="InterPro" id="IPR036061">
    <property type="entry name" value="CheW-like_dom_sf"/>
</dbReference>
<dbReference type="Gene3D" id="1.10.287.560">
    <property type="entry name" value="Histidine kinase CheA-like, homodimeric domain"/>
    <property type="match status" value="1"/>
</dbReference>
<evidence type="ECO:0000256" key="9">
    <source>
        <dbReference type="ARBA" id="ARBA00022840"/>
    </source>
</evidence>
<dbReference type="SUPFAM" id="SSF47226">
    <property type="entry name" value="Histidine-containing phosphotransfer domain, HPT domain"/>
    <property type="match status" value="1"/>
</dbReference>
<feature type="domain" description="Histidine kinase" evidence="14">
    <location>
        <begin position="360"/>
        <end position="568"/>
    </location>
</feature>
<dbReference type="InterPro" id="IPR004358">
    <property type="entry name" value="Sig_transdc_His_kin-like_C"/>
</dbReference>
<dbReference type="SMART" id="SM00387">
    <property type="entry name" value="HATPase_c"/>
    <property type="match status" value="1"/>
</dbReference>
<dbReference type="Pfam" id="PF02895">
    <property type="entry name" value="H-kinase_dim"/>
    <property type="match status" value="1"/>
</dbReference>
<dbReference type="Pfam" id="PF01584">
    <property type="entry name" value="CheW"/>
    <property type="match status" value="1"/>
</dbReference>
<dbReference type="FunFam" id="3.30.565.10:FF:000016">
    <property type="entry name" value="Chemotaxis protein CheA, putative"/>
    <property type="match status" value="1"/>
</dbReference>
<evidence type="ECO:0000259" key="14">
    <source>
        <dbReference type="PROSITE" id="PS50109"/>
    </source>
</evidence>
<accession>A0A7T2PHF8</accession>
<dbReference type="KEGG" id="aall:I6G90_04950"/>
<dbReference type="GeneID" id="60784930"/>
<evidence type="ECO:0000256" key="11">
    <source>
        <dbReference type="ARBA" id="ARBA00035100"/>
    </source>
</evidence>
<keyword evidence="6" id="KW-0808">Transferase</keyword>
<evidence type="ECO:0000256" key="6">
    <source>
        <dbReference type="ARBA" id="ARBA00022679"/>
    </source>
</evidence>
<dbReference type="SUPFAM" id="SSF47384">
    <property type="entry name" value="Homodimeric domain of signal transducing histidine kinase"/>
    <property type="match status" value="1"/>
</dbReference>
<dbReference type="InterPro" id="IPR008207">
    <property type="entry name" value="Sig_transdc_His_kin_Hpt_dom"/>
</dbReference>
<evidence type="ECO:0000256" key="3">
    <source>
        <dbReference type="ARBA" id="ARBA00021495"/>
    </source>
</evidence>
<keyword evidence="8" id="KW-0418">Kinase</keyword>
<dbReference type="PROSITE" id="PS50851">
    <property type="entry name" value="CHEW"/>
    <property type="match status" value="1"/>
</dbReference>
<evidence type="ECO:0000256" key="1">
    <source>
        <dbReference type="ARBA" id="ARBA00000085"/>
    </source>
</evidence>
<proteinExistence type="predicted"/>
<feature type="domain" description="CheW-like" evidence="15">
    <location>
        <begin position="570"/>
        <end position="699"/>
    </location>
</feature>
<keyword evidence="9" id="KW-0067">ATP-binding</keyword>
<evidence type="ECO:0000313" key="17">
    <source>
        <dbReference type="EMBL" id="QPR55779.1"/>
    </source>
</evidence>
<evidence type="ECO:0000259" key="15">
    <source>
        <dbReference type="PROSITE" id="PS50851"/>
    </source>
</evidence>
<dbReference type="GO" id="GO:0005737">
    <property type="term" value="C:cytoplasm"/>
    <property type="evidence" value="ECO:0007669"/>
    <property type="project" value="InterPro"/>
</dbReference>
<dbReference type="Pfam" id="PF02518">
    <property type="entry name" value="HATPase_c"/>
    <property type="match status" value="1"/>
</dbReference>
<evidence type="ECO:0000313" key="18">
    <source>
        <dbReference type="Proteomes" id="UP000595101"/>
    </source>
</evidence>
<dbReference type="GO" id="GO:0000155">
    <property type="term" value="F:phosphorelay sensor kinase activity"/>
    <property type="evidence" value="ECO:0007669"/>
    <property type="project" value="InterPro"/>
</dbReference>
<dbReference type="SMART" id="SM01231">
    <property type="entry name" value="H-kinase_dim"/>
    <property type="match status" value="1"/>
</dbReference>
<organism evidence="17 18">
    <name type="scientific">Aeromonas allosaccharophila</name>
    <dbReference type="NCBI Taxonomy" id="656"/>
    <lineage>
        <taxon>Bacteria</taxon>
        <taxon>Pseudomonadati</taxon>
        <taxon>Pseudomonadota</taxon>
        <taxon>Gammaproteobacteria</taxon>
        <taxon>Aeromonadales</taxon>
        <taxon>Aeromonadaceae</taxon>
        <taxon>Aeromonas</taxon>
    </lineage>
</organism>
<dbReference type="Proteomes" id="UP000595101">
    <property type="component" value="Chromosome"/>
</dbReference>
<dbReference type="SUPFAM" id="SSF50341">
    <property type="entry name" value="CheW-like"/>
    <property type="match status" value="1"/>
</dbReference>
<evidence type="ECO:0000259" key="16">
    <source>
        <dbReference type="PROSITE" id="PS50894"/>
    </source>
</evidence>
<dbReference type="GO" id="GO:0005524">
    <property type="term" value="F:ATP binding"/>
    <property type="evidence" value="ECO:0007669"/>
    <property type="project" value="UniProtKB-KW"/>
</dbReference>
<dbReference type="Gene3D" id="1.20.120.160">
    <property type="entry name" value="HPT domain"/>
    <property type="match status" value="1"/>
</dbReference>
<dbReference type="PROSITE" id="PS50894">
    <property type="entry name" value="HPT"/>
    <property type="match status" value="1"/>
</dbReference>
<dbReference type="InterPro" id="IPR005467">
    <property type="entry name" value="His_kinase_dom"/>
</dbReference>
<dbReference type="InterPro" id="IPR002545">
    <property type="entry name" value="CheW-lke_dom"/>
</dbReference>
<evidence type="ECO:0000256" key="13">
    <source>
        <dbReference type="SAM" id="MobiDB-lite"/>
    </source>
</evidence>
<evidence type="ECO:0000256" key="5">
    <source>
        <dbReference type="ARBA" id="ARBA00022553"/>
    </source>
</evidence>
<feature type="region of interest" description="Disordered" evidence="13">
    <location>
        <begin position="283"/>
        <end position="315"/>
    </location>
</feature>
<comment type="function">
    <text evidence="11">Involved in the transmission of sensory signals from the chemoreceptors to the flagellar motors. CheA is autophosphorylated; it can transfer its phosphate group to either CheB or CheY.</text>
</comment>
<dbReference type="GO" id="GO:0006935">
    <property type="term" value="P:chemotaxis"/>
    <property type="evidence" value="ECO:0007669"/>
    <property type="project" value="UniProtKB-KW"/>
</dbReference>
<evidence type="ECO:0000256" key="10">
    <source>
        <dbReference type="ARBA" id="ARBA00023012"/>
    </source>
</evidence>
<evidence type="ECO:0000256" key="12">
    <source>
        <dbReference type="PROSITE-ProRule" id="PRU00110"/>
    </source>
</evidence>
<evidence type="ECO:0000256" key="7">
    <source>
        <dbReference type="ARBA" id="ARBA00022741"/>
    </source>
</evidence>
<dbReference type="InterPro" id="IPR051315">
    <property type="entry name" value="Bact_Chemotaxis_CheA"/>
</dbReference>
<dbReference type="RefSeq" id="WP_197930007.1">
    <property type="nucleotide sequence ID" value="NZ_CP065745.1"/>
</dbReference>
<dbReference type="EC" id="2.7.13.3" evidence="2"/>
<dbReference type="SMART" id="SM00073">
    <property type="entry name" value="HPT"/>
    <property type="match status" value="1"/>
</dbReference>
<name>A0A7T2PHF8_9GAMM</name>
<dbReference type="CDD" id="cd16916">
    <property type="entry name" value="HATPase_CheA-like"/>
    <property type="match status" value="1"/>
</dbReference>
<dbReference type="InterPro" id="IPR036890">
    <property type="entry name" value="HATPase_C_sf"/>
</dbReference>
<dbReference type="InterPro" id="IPR036641">
    <property type="entry name" value="HPT_dom_sf"/>
</dbReference>